<evidence type="ECO:0000256" key="3">
    <source>
        <dbReference type="ARBA" id="ARBA00022821"/>
    </source>
</evidence>
<dbReference type="Gene3D" id="1.20.5.4130">
    <property type="match status" value="1"/>
</dbReference>
<evidence type="ECO:0000256" key="1">
    <source>
        <dbReference type="ARBA" id="ARBA00022737"/>
    </source>
</evidence>
<evidence type="ECO:0000313" key="7">
    <source>
        <dbReference type="Proteomes" id="UP001187471"/>
    </source>
</evidence>
<organism evidence="6 7">
    <name type="scientific">Escallonia rubra</name>
    <dbReference type="NCBI Taxonomy" id="112253"/>
    <lineage>
        <taxon>Eukaryota</taxon>
        <taxon>Viridiplantae</taxon>
        <taxon>Streptophyta</taxon>
        <taxon>Embryophyta</taxon>
        <taxon>Tracheophyta</taxon>
        <taxon>Spermatophyta</taxon>
        <taxon>Magnoliopsida</taxon>
        <taxon>eudicotyledons</taxon>
        <taxon>Gunneridae</taxon>
        <taxon>Pentapetalae</taxon>
        <taxon>asterids</taxon>
        <taxon>campanulids</taxon>
        <taxon>Escalloniales</taxon>
        <taxon>Escalloniaceae</taxon>
        <taxon>Escallonia</taxon>
    </lineage>
</organism>
<dbReference type="GO" id="GO:0006952">
    <property type="term" value="P:defense response"/>
    <property type="evidence" value="ECO:0007669"/>
    <property type="project" value="UniProtKB-KW"/>
</dbReference>
<feature type="domain" description="Disease resistance N-terminal" evidence="5">
    <location>
        <begin position="5"/>
        <end position="85"/>
    </location>
</feature>
<name>A0AA88QJ13_9ASTE</name>
<reference evidence="6" key="1">
    <citation type="submission" date="2022-12" db="EMBL/GenBank/DDBJ databases">
        <title>Draft genome assemblies for two species of Escallonia (Escalloniales).</title>
        <authorList>
            <person name="Chanderbali A."/>
            <person name="Dervinis C."/>
            <person name="Anghel I."/>
            <person name="Soltis D."/>
            <person name="Soltis P."/>
            <person name="Zapata F."/>
        </authorList>
    </citation>
    <scope>NUCLEOTIDE SEQUENCE</scope>
    <source>
        <strain evidence="6">UCBG92.1500</strain>
        <tissue evidence="6">Leaf</tissue>
    </source>
</reference>
<keyword evidence="3" id="KW-0611">Plant defense</keyword>
<evidence type="ECO:0000256" key="4">
    <source>
        <dbReference type="ARBA" id="ARBA00022840"/>
    </source>
</evidence>
<dbReference type="Pfam" id="PF18052">
    <property type="entry name" value="Rx_N"/>
    <property type="match status" value="1"/>
</dbReference>
<dbReference type="CDD" id="cd14798">
    <property type="entry name" value="RX-CC_like"/>
    <property type="match status" value="1"/>
</dbReference>
<dbReference type="GO" id="GO:0005524">
    <property type="term" value="F:ATP binding"/>
    <property type="evidence" value="ECO:0007669"/>
    <property type="project" value="UniProtKB-KW"/>
</dbReference>
<keyword evidence="7" id="KW-1185">Reference proteome</keyword>
<gene>
    <name evidence="6" type="ORF">RJ640_012315</name>
</gene>
<dbReference type="AlphaFoldDB" id="A0AA88QJ13"/>
<comment type="caution">
    <text evidence="6">The sequence shown here is derived from an EMBL/GenBank/DDBJ whole genome shotgun (WGS) entry which is preliminary data.</text>
</comment>
<keyword evidence="2" id="KW-0547">Nucleotide-binding</keyword>
<dbReference type="Proteomes" id="UP001187471">
    <property type="component" value="Unassembled WGS sequence"/>
</dbReference>
<protein>
    <recommendedName>
        <fullName evidence="5">Disease resistance N-terminal domain-containing protein</fullName>
    </recommendedName>
</protein>
<proteinExistence type="predicted"/>
<accession>A0AA88QJ13</accession>
<evidence type="ECO:0000313" key="6">
    <source>
        <dbReference type="EMBL" id="KAK2970773.1"/>
    </source>
</evidence>
<dbReference type="EMBL" id="JAVXUO010002653">
    <property type="protein sequence ID" value="KAK2970773.1"/>
    <property type="molecule type" value="Genomic_DNA"/>
</dbReference>
<keyword evidence="1" id="KW-0677">Repeat</keyword>
<sequence length="89" mass="9949">MAGAAISFLIINVGQLLIQERSKLVRVQGQVKSLHDELNLIKEFLDDSEGNPDKVKELMSLIQAVAYHVEDVIDTYVVNMAKHERMNAG</sequence>
<evidence type="ECO:0000259" key="5">
    <source>
        <dbReference type="Pfam" id="PF18052"/>
    </source>
</evidence>
<dbReference type="InterPro" id="IPR038005">
    <property type="entry name" value="RX-like_CC"/>
</dbReference>
<evidence type="ECO:0000256" key="2">
    <source>
        <dbReference type="ARBA" id="ARBA00022741"/>
    </source>
</evidence>
<dbReference type="InterPro" id="IPR041118">
    <property type="entry name" value="Rx_N"/>
</dbReference>
<keyword evidence="4" id="KW-0067">ATP-binding</keyword>